<dbReference type="EMBL" id="NAPY01000053">
    <property type="protein sequence ID" value="MUL38931.1"/>
    <property type="molecule type" value="Genomic_DNA"/>
</dbReference>
<feature type="transmembrane region" description="Helical" evidence="1">
    <location>
        <begin position="37"/>
        <end position="57"/>
    </location>
</feature>
<dbReference type="AlphaFoldDB" id="A0A6N8G154"/>
<keyword evidence="1" id="KW-0812">Transmembrane</keyword>
<gene>
    <name evidence="2" type="ORF">BWI75_22125</name>
</gene>
<keyword evidence="3" id="KW-1185">Reference proteome</keyword>
<organism evidence="2 3">
    <name type="scientific">Gloeocapsopsis dulcis AAB1 = 1H9</name>
    <dbReference type="NCBI Taxonomy" id="1433147"/>
    <lineage>
        <taxon>Bacteria</taxon>
        <taxon>Bacillati</taxon>
        <taxon>Cyanobacteriota</taxon>
        <taxon>Cyanophyceae</taxon>
        <taxon>Oscillatoriophycideae</taxon>
        <taxon>Chroococcales</taxon>
        <taxon>Chroococcaceae</taxon>
        <taxon>Gloeocapsopsis</taxon>
        <taxon>Gloeocapsopsis dulcis</taxon>
    </lineage>
</organism>
<evidence type="ECO:0000313" key="3">
    <source>
        <dbReference type="Proteomes" id="UP000441797"/>
    </source>
</evidence>
<protein>
    <submittedName>
        <fullName evidence="2">Uncharacterized protein</fullName>
    </submittedName>
</protein>
<reference evidence="2 3" key="1">
    <citation type="journal article" date="2019" name="Front. Microbiol.">
        <title>Genomic Features for Desiccation Tolerance and Sugar Biosynthesis in the Extremophile Gloeocapsopsis sp. UTEX B3054.</title>
        <authorList>
            <person name="Urrejola C."/>
            <person name="Alcorta J."/>
            <person name="Salas L."/>
            <person name="Vasquez M."/>
            <person name="Polz M.F."/>
            <person name="Vicuna R."/>
            <person name="Diez B."/>
        </authorList>
    </citation>
    <scope>NUCLEOTIDE SEQUENCE [LARGE SCALE GENOMIC DNA]</scope>
    <source>
        <strain evidence="2 3">1H9</strain>
    </source>
</reference>
<comment type="caution">
    <text evidence="2">The sequence shown here is derived from an EMBL/GenBank/DDBJ whole genome shotgun (WGS) entry which is preliminary data.</text>
</comment>
<proteinExistence type="predicted"/>
<evidence type="ECO:0000313" key="2">
    <source>
        <dbReference type="EMBL" id="MUL38931.1"/>
    </source>
</evidence>
<sequence>MVKWLPGNDKSNLRLFIFQIQSLLCSRLGRQIVKVTLYFLLGILLLFIPSFHLQLAANVPSQALVQQNTDATQQGISSRQELESFMDKFFAEQMEELHVPGAAIALVKDG</sequence>
<accession>A0A6N8G154</accession>
<keyword evidence="1" id="KW-1133">Transmembrane helix</keyword>
<dbReference type="RefSeq" id="WP_105218905.1">
    <property type="nucleotide sequence ID" value="NZ_CAWNSU010000023.1"/>
</dbReference>
<evidence type="ECO:0000256" key="1">
    <source>
        <dbReference type="SAM" id="Phobius"/>
    </source>
</evidence>
<dbReference type="OrthoDB" id="3174977at2"/>
<dbReference type="Proteomes" id="UP000441797">
    <property type="component" value="Unassembled WGS sequence"/>
</dbReference>
<name>A0A6N8G154_9CHRO</name>
<keyword evidence="1" id="KW-0472">Membrane</keyword>